<dbReference type="GO" id="GO:0006914">
    <property type="term" value="P:autophagy"/>
    <property type="evidence" value="ECO:0007669"/>
    <property type="project" value="UniProtKB-ARBA"/>
</dbReference>
<protein>
    <recommendedName>
        <fullName evidence="2">Protein kinase domain-containing protein</fullName>
    </recommendedName>
</protein>
<feature type="domain" description="Protein kinase" evidence="2">
    <location>
        <begin position="1"/>
        <end position="259"/>
    </location>
</feature>
<dbReference type="InterPro" id="IPR045269">
    <property type="entry name" value="Atg1-like"/>
</dbReference>
<keyword evidence="4" id="KW-1185">Reference proteome</keyword>
<reference evidence="3" key="1">
    <citation type="journal article" date="2010" name="Science">
        <title>Plasticity of animal genome architecture unmasked by rapid evolution of a pelagic tunicate.</title>
        <authorList>
            <person name="Denoeud F."/>
            <person name="Henriet S."/>
            <person name="Mungpakdee S."/>
            <person name="Aury J.M."/>
            <person name="Da Silva C."/>
            <person name="Brinkmann H."/>
            <person name="Mikhaleva J."/>
            <person name="Olsen L.C."/>
            <person name="Jubin C."/>
            <person name="Canestro C."/>
            <person name="Bouquet J.M."/>
            <person name="Danks G."/>
            <person name="Poulain J."/>
            <person name="Campsteijn C."/>
            <person name="Adamski M."/>
            <person name="Cross I."/>
            <person name="Yadetie F."/>
            <person name="Muffato M."/>
            <person name="Louis A."/>
            <person name="Butcher S."/>
            <person name="Tsagkogeorga G."/>
            <person name="Konrad A."/>
            <person name="Singh S."/>
            <person name="Jensen M.F."/>
            <person name="Cong E.H."/>
            <person name="Eikeseth-Otteraa H."/>
            <person name="Noel B."/>
            <person name="Anthouard V."/>
            <person name="Porcel B.M."/>
            <person name="Kachouri-Lafond R."/>
            <person name="Nishino A."/>
            <person name="Ugolini M."/>
            <person name="Chourrout P."/>
            <person name="Nishida H."/>
            <person name="Aasland R."/>
            <person name="Huzurbazar S."/>
            <person name="Westhof E."/>
            <person name="Delsuc F."/>
            <person name="Lehrach H."/>
            <person name="Reinhardt R."/>
            <person name="Weissenbach J."/>
            <person name="Roy S.W."/>
            <person name="Artiguenave F."/>
            <person name="Postlethwait J.H."/>
            <person name="Manak J.R."/>
            <person name="Thompson E.M."/>
            <person name="Jaillon O."/>
            <person name="Du Pasquier L."/>
            <person name="Boudinot P."/>
            <person name="Liberles D.A."/>
            <person name="Volff J.N."/>
            <person name="Philippe H."/>
            <person name="Lenhard B."/>
            <person name="Roest Crollius H."/>
            <person name="Wincker P."/>
            <person name="Chourrout D."/>
        </authorList>
    </citation>
    <scope>NUCLEOTIDE SEQUENCE [LARGE SCALE GENOMIC DNA]</scope>
</reference>
<evidence type="ECO:0000313" key="3">
    <source>
        <dbReference type="EMBL" id="CBY14649.1"/>
    </source>
</evidence>
<sequence>MNGRFSGINAARFRTNKGITEALDTTTDEIVILKAFRITEPEHYDAAQQEAATLRNLGERTPNDCCRSENHRSSAAEPQLISTLSFCHVRDIGHLDLKPGNVFCSADFIEIKLGDFGSSLTIESATESLRIGSSRYTTKGVDALTPLYAAPEFYSGEKVKKSPRLDIWGFALILQEVLTLEHAFGRVGGRPALHTQIQTNIQLLERPESTRTSVFAIFGETDDFSEFETLLEKCLHSDRKQRPRNAIKLRNERVLVDFLNRIENGARPCDLVQPPFEDEKDTKIRDLKEKITIKDRKIANLEKRADIRLEISQRDEIIETQNQEITKMRQTNSKLESDLRENKKIIEQLANEHDLERENCKNETAKMREENSKFKSELDGARKMIEQLKMKNEFERREFQNEAKEMDQKIKLLENNLKKENEKKQVGNQERIILRFENEKRNGELEKLRKELGEKGGAGHFWRNDREIYSGGERDHMEQAELEKVLRLLSFGEKKINLNEK</sequence>
<organism evidence="3">
    <name type="scientific">Oikopleura dioica</name>
    <name type="common">Tunicate</name>
    <dbReference type="NCBI Taxonomy" id="34765"/>
    <lineage>
        <taxon>Eukaryota</taxon>
        <taxon>Metazoa</taxon>
        <taxon>Chordata</taxon>
        <taxon>Tunicata</taxon>
        <taxon>Appendicularia</taxon>
        <taxon>Copelata</taxon>
        <taxon>Oikopleuridae</taxon>
        <taxon>Oikopleura</taxon>
    </lineage>
</organism>
<dbReference type="InParanoid" id="E4XYC1"/>
<dbReference type="GO" id="GO:0010506">
    <property type="term" value="P:regulation of autophagy"/>
    <property type="evidence" value="ECO:0007669"/>
    <property type="project" value="InterPro"/>
</dbReference>
<dbReference type="GO" id="GO:0005524">
    <property type="term" value="F:ATP binding"/>
    <property type="evidence" value="ECO:0007669"/>
    <property type="project" value="InterPro"/>
</dbReference>
<dbReference type="InterPro" id="IPR008271">
    <property type="entry name" value="Ser/Thr_kinase_AS"/>
</dbReference>
<gene>
    <name evidence="3" type="ORF">GSOID_T00009696001</name>
</gene>
<evidence type="ECO:0000313" key="4">
    <source>
        <dbReference type="Proteomes" id="UP000001307"/>
    </source>
</evidence>
<evidence type="ECO:0000256" key="1">
    <source>
        <dbReference type="SAM" id="Coils"/>
    </source>
</evidence>
<dbReference type="SMART" id="SM00220">
    <property type="entry name" value="S_TKc"/>
    <property type="match status" value="1"/>
</dbReference>
<dbReference type="GO" id="GO:0004674">
    <property type="term" value="F:protein serine/threonine kinase activity"/>
    <property type="evidence" value="ECO:0007669"/>
    <property type="project" value="InterPro"/>
</dbReference>
<dbReference type="Proteomes" id="UP000001307">
    <property type="component" value="Unassembled WGS sequence"/>
</dbReference>
<proteinExistence type="predicted"/>
<keyword evidence="1" id="KW-0175">Coiled coil</keyword>
<dbReference type="EMBL" id="FN653317">
    <property type="protein sequence ID" value="CBY14649.1"/>
    <property type="molecule type" value="Genomic_DNA"/>
</dbReference>
<dbReference type="PANTHER" id="PTHR24348">
    <property type="entry name" value="SERINE/THREONINE-PROTEIN KINASE UNC-51-RELATED"/>
    <property type="match status" value="1"/>
</dbReference>
<dbReference type="Pfam" id="PF00069">
    <property type="entry name" value="Pkinase"/>
    <property type="match status" value="1"/>
</dbReference>
<accession>E4XYC1</accession>
<dbReference type="SUPFAM" id="SSF56112">
    <property type="entry name" value="Protein kinase-like (PK-like)"/>
    <property type="match status" value="1"/>
</dbReference>
<name>E4XYC1_OIKDI</name>
<dbReference type="AlphaFoldDB" id="E4XYC1"/>
<dbReference type="OrthoDB" id="4062651at2759"/>
<dbReference type="InterPro" id="IPR000719">
    <property type="entry name" value="Prot_kinase_dom"/>
</dbReference>
<dbReference type="PROSITE" id="PS50011">
    <property type="entry name" value="PROTEIN_KINASE_DOM"/>
    <property type="match status" value="1"/>
</dbReference>
<dbReference type="InterPro" id="IPR011009">
    <property type="entry name" value="Kinase-like_dom_sf"/>
</dbReference>
<feature type="coiled-coil region" evidence="1">
    <location>
        <begin position="284"/>
        <end position="439"/>
    </location>
</feature>
<dbReference type="GO" id="GO:0005737">
    <property type="term" value="C:cytoplasm"/>
    <property type="evidence" value="ECO:0007669"/>
    <property type="project" value="TreeGrafter"/>
</dbReference>
<dbReference type="PROSITE" id="PS00108">
    <property type="entry name" value="PROTEIN_KINASE_ST"/>
    <property type="match status" value="1"/>
</dbReference>
<evidence type="ECO:0000259" key="2">
    <source>
        <dbReference type="PROSITE" id="PS50011"/>
    </source>
</evidence>
<dbReference type="Gene3D" id="1.10.510.10">
    <property type="entry name" value="Transferase(Phosphotransferase) domain 1"/>
    <property type="match status" value="1"/>
</dbReference>